<organism evidence="4 5">
    <name type="scientific">Actinoplanes oblitus</name>
    <dbReference type="NCBI Taxonomy" id="3040509"/>
    <lineage>
        <taxon>Bacteria</taxon>
        <taxon>Bacillati</taxon>
        <taxon>Actinomycetota</taxon>
        <taxon>Actinomycetes</taxon>
        <taxon>Micromonosporales</taxon>
        <taxon>Micromonosporaceae</taxon>
        <taxon>Actinoplanes</taxon>
    </lineage>
</organism>
<dbReference type="CDD" id="cd05233">
    <property type="entry name" value="SDR_c"/>
    <property type="match status" value="1"/>
</dbReference>
<dbReference type="Proteomes" id="UP001240150">
    <property type="component" value="Chromosome"/>
</dbReference>
<reference evidence="4 5" key="1">
    <citation type="submission" date="2023-06" db="EMBL/GenBank/DDBJ databases">
        <authorList>
            <person name="Yushchuk O."/>
            <person name="Binda E."/>
            <person name="Ruckert-Reed C."/>
            <person name="Fedorenko V."/>
            <person name="Kalinowski J."/>
            <person name="Marinelli F."/>
        </authorList>
    </citation>
    <scope>NUCLEOTIDE SEQUENCE [LARGE SCALE GENOMIC DNA]</scope>
    <source>
        <strain evidence="4 5">NRRL 3884</strain>
    </source>
</reference>
<evidence type="ECO:0000313" key="4">
    <source>
        <dbReference type="EMBL" id="WIN00501.1"/>
    </source>
</evidence>
<comment type="similarity">
    <text evidence="1">Belongs to the short-chain dehydrogenases/reductases (SDR) family.</text>
</comment>
<keyword evidence="5" id="KW-1185">Reference proteome</keyword>
<keyword evidence="3" id="KW-0560">Oxidoreductase</keyword>
<evidence type="ECO:0000256" key="3">
    <source>
        <dbReference type="ARBA" id="ARBA00023002"/>
    </source>
</evidence>
<protein>
    <submittedName>
        <fullName evidence="4">SDR family NAD(P)-dependent oxidoreductase</fullName>
    </submittedName>
</protein>
<dbReference type="InterPro" id="IPR002347">
    <property type="entry name" value="SDR_fam"/>
</dbReference>
<accession>A0ABY8WWC6</accession>
<gene>
    <name evidence="4" type="ORF">ACTOB_004212</name>
</gene>
<dbReference type="Pfam" id="PF00106">
    <property type="entry name" value="adh_short"/>
    <property type="match status" value="1"/>
</dbReference>
<dbReference type="InterPro" id="IPR036291">
    <property type="entry name" value="NAD(P)-bd_dom_sf"/>
</dbReference>
<sequence>MSSLLPLAVVTGAGSGIGYALTQDLLTRGVEVVAVDRDTSRLDERVQAYEFDVRDGAAMQELAESLSSRPVHYLFANAGVGVSGDVLSSPEQAWQWAWDVNVLSVIRTLRLWWPQLVAGRGKAVVTVSAAALQSYPGAGPYRATKAALLSALEGLYYQALGDGVGVHALCPGLVRTDITEVNRYAEVAHATPAEPNPFESFMRTAMREAEPADAFARRVLDGLDSGAPFYWFTHPETMDWTEARHRAVVGAGTPFTDFGALA</sequence>
<proteinExistence type="inferred from homology"/>
<dbReference type="SUPFAM" id="SSF51735">
    <property type="entry name" value="NAD(P)-binding Rossmann-fold domains"/>
    <property type="match status" value="1"/>
</dbReference>
<dbReference type="PRINTS" id="PR00081">
    <property type="entry name" value="GDHRDH"/>
</dbReference>
<keyword evidence="2" id="KW-0521">NADP</keyword>
<name>A0ABY8WWC6_9ACTN</name>
<dbReference type="EMBL" id="CP126980">
    <property type="protein sequence ID" value="WIN00501.1"/>
    <property type="molecule type" value="Genomic_DNA"/>
</dbReference>
<dbReference type="PANTHER" id="PTHR43391:SF14">
    <property type="entry name" value="DEHYDROGENASE_REDUCTASE SDR FAMILY PROTEIN 7-LIKE"/>
    <property type="match status" value="1"/>
</dbReference>
<evidence type="ECO:0000256" key="1">
    <source>
        <dbReference type="ARBA" id="ARBA00006484"/>
    </source>
</evidence>
<dbReference type="PANTHER" id="PTHR43391">
    <property type="entry name" value="RETINOL DEHYDROGENASE-RELATED"/>
    <property type="match status" value="1"/>
</dbReference>
<dbReference type="Gene3D" id="3.40.50.720">
    <property type="entry name" value="NAD(P)-binding Rossmann-like Domain"/>
    <property type="match status" value="1"/>
</dbReference>
<evidence type="ECO:0000313" key="5">
    <source>
        <dbReference type="Proteomes" id="UP001240150"/>
    </source>
</evidence>
<evidence type="ECO:0000256" key="2">
    <source>
        <dbReference type="ARBA" id="ARBA00022857"/>
    </source>
</evidence>
<dbReference type="RefSeq" id="WP_284922029.1">
    <property type="nucleotide sequence ID" value="NZ_CP126980.1"/>
</dbReference>